<comment type="caution">
    <text evidence="2">The sequence shown here is derived from an EMBL/GenBank/DDBJ whole genome shotgun (WGS) entry which is preliminary data.</text>
</comment>
<accession>A0A2P5FGY4</accession>
<reference evidence="3" key="1">
    <citation type="submission" date="2016-06" db="EMBL/GenBank/DDBJ databases">
        <title>Parallel loss of symbiosis genes in relatives of nitrogen-fixing non-legume Parasponia.</title>
        <authorList>
            <person name="Van Velzen R."/>
            <person name="Holmer R."/>
            <person name="Bu F."/>
            <person name="Rutten L."/>
            <person name="Van Zeijl A."/>
            <person name="Liu W."/>
            <person name="Santuari L."/>
            <person name="Cao Q."/>
            <person name="Sharma T."/>
            <person name="Shen D."/>
            <person name="Roswanjaya Y."/>
            <person name="Wardhani T."/>
            <person name="Kalhor M.S."/>
            <person name="Jansen J."/>
            <person name="Van den Hoogen J."/>
            <person name="Gungor B."/>
            <person name="Hartog M."/>
            <person name="Hontelez J."/>
            <person name="Verver J."/>
            <person name="Yang W.-C."/>
            <person name="Schijlen E."/>
            <person name="Repin R."/>
            <person name="Schilthuizen M."/>
            <person name="Schranz E."/>
            <person name="Heidstra R."/>
            <person name="Miyata K."/>
            <person name="Fedorova E."/>
            <person name="Kohlen W."/>
            <person name="Bisseling T."/>
            <person name="Smit S."/>
            <person name="Geurts R."/>
        </authorList>
    </citation>
    <scope>NUCLEOTIDE SEQUENCE [LARGE SCALE GENOMIC DNA]</scope>
    <source>
        <strain evidence="3">cv. RG33-2</strain>
    </source>
</reference>
<evidence type="ECO:0000259" key="1">
    <source>
        <dbReference type="PROSITE" id="PS51934"/>
    </source>
</evidence>
<evidence type="ECO:0000313" key="3">
    <source>
        <dbReference type="Proteomes" id="UP000237000"/>
    </source>
</evidence>
<dbReference type="PANTHER" id="PTHR46137:SF4">
    <property type="entry name" value="PROTEIN LEAD-SENSITIVE 1"/>
    <property type="match status" value="1"/>
</dbReference>
<dbReference type="InterPro" id="IPR007053">
    <property type="entry name" value="LRAT_dom"/>
</dbReference>
<evidence type="ECO:0000313" key="2">
    <source>
        <dbReference type="EMBL" id="PON97039.1"/>
    </source>
</evidence>
<name>A0A2P5FGY4_TREOI</name>
<dbReference type="Gene3D" id="3.90.1720.10">
    <property type="entry name" value="endopeptidase domain like (from Nostoc punctiforme)"/>
    <property type="match status" value="1"/>
</dbReference>
<feature type="domain" description="LRAT" evidence="1">
    <location>
        <begin position="24"/>
        <end position="165"/>
    </location>
</feature>
<gene>
    <name evidence="2" type="ORF">TorRG33x02_070890</name>
</gene>
<organism evidence="2 3">
    <name type="scientific">Trema orientale</name>
    <name type="common">Charcoal tree</name>
    <name type="synonym">Celtis orientalis</name>
    <dbReference type="NCBI Taxonomy" id="63057"/>
    <lineage>
        <taxon>Eukaryota</taxon>
        <taxon>Viridiplantae</taxon>
        <taxon>Streptophyta</taxon>
        <taxon>Embryophyta</taxon>
        <taxon>Tracheophyta</taxon>
        <taxon>Spermatophyta</taxon>
        <taxon>Magnoliopsida</taxon>
        <taxon>eudicotyledons</taxon>
        <taxon>Gunneridae</taxon>
        <taxon>Pentapetalae</taxon>
        <taxon>rosids</taxon>
        <taxon>fabids</taxon>
        <taxon>Rosales</taxon>
        <taxon>Cannabaceae</taxon>
        <taxon>Trema</taxon>
    </lineage>
</organism>
<dbReference type="AlphaFoldDB" id="A0A2P5FGY4"/>
<sequence length="247" mass="28607">MSFQSNEIDQNLYSSQFQAGDHVYSFRKAHFYSHHGIYVGENRVIHFRGTQKPESSKSSDRTPTRCEVCQYSRKEDRGVVKCCLDCFRKGHRLFRFEYGVSSSHFVLNRSGTCTTGSCRYSPEEVVRRATEMLNSVEGFGEYVLLRNNCETFAVYCKTNKPVSLQAYSLKHKAKIAFHALTSQPSSVEDTAKTVFKLAVTHKHDMLRYDKEMHQQDQDDHSHPEEKDLDKIQEKILLNIVSKFHSLF</sequence>
<protein>
    <submittedName>
        <fullName evidence="2">Endopeptidase, NLPC/P60 domain containing protein</fullName>
    </submittedName>
</protein>
<dbReference type="InParanoid" id="A0A2P5FGY4"/>
<dbReference type="PROSITE" id="PS51934">
    <property type="entry name" value="LRAT"/>
    <property type="match status" value="1"/>
</dbReference>
<dbReference type="OrthoDB" id="421951at2759"/>
<dbReference type="PANTHER" id="PTHR46137">
    <property type="entry name" value="OS05G0310600 PROTEIN"/>
    <property type="match status" value="1"/>
</dbReference>
<dbReference type="Pfam" id="PF04970">
    <property type="entry name" value="LRAT"/>
    <property type="match status" value="1"/>
</dbReference>
<dbReference type="Proteomes" id="UP000237000">
    <property type="component" value="Unassembled WGS sequence"/>
</dbReference>
<proteinExistence type="predicted"/>
<keyword evidence="3" id="KW-1185">Reference proteome</keyword>
<dbReference type="EMBL" id="JXTC01000034">
    <property type="protein sequence ID" value="PON97039.1"/>
    <property type="molecule type" value="Genomic_DNA"/>
</dbReference>